<dbReference type="KEGG" id="lth:KLTH0F15356g"/>
<evidence type="ECO:0000313" key="1">
    <source>
        <dbReference type="EMBL" id="CAR24415.1"/>
    </source>
</evidence>
<dbReference type="EMBL" id="CU928170">
    <property type="protein sequence ID" value="CAR24415.1"/>
    <property type="molecule type" value="Genomic_DNA"/>
</dbReference>
<protein>
    <submittedName>
        <fullName evidence="1">KLTH0F15356p</fullName>
    </submittedName>
</protein>
<proteinExistence type="predicted"/>
<dbReference type="OrthoDB" id="4067856at2759"/>
<name>C5DJC6_LACTC</name>
<keyword evidence="2" id="KW-1185">Reference proteome</keyword>
<dbReference type="InterPro" id="IPR025207">
    <property type="entry name" value="Sim4_Fta4"/>
</dbReference>
<dbReference type="HOGENOM" id="CLU_1175609_0_0_1"/>
<dbReference type="InParanoid" id="C5DJC6"/>
<dbReference type="eggNOG" id="ENOG502S64F">
    <property type="taxonomic scope" value="Eukaryota"/>
</dbReference>
<evidence type="ECO:0000313" key="2">
    <source>
        <dbReference type="Proteomes" id="UP000002036"/>
    </source>
</evidence>
<dbReference type="AlphaFoldDB" id="C5DJC6"/>
<dbReference type="Proteomes" id="UP000002036">
    <property type="component" value="Chromosome F"/>
</dbReference>
<organism evidence="1 2">
    <name type="scientific">Lachancea thermotolerans (strain ATCC 56472 / CBS 6340 / NRRL Y-8284)</name>
    <name type="common">Yeast</name>
    <name type="synonym">Kluyveromyces thermotolerans</name>
    <dbReference type="NCBI Taxonomy" id="559295"/>
    <lineage>
        <taxon>Eukaryota</taxon>
        <taxon>Fungi</taxon>
        <taxon>Dikarya</taxon>
        <taxon>Ascomycota</taxon>
        <taxon>Saccharomycotina</taxon>
        <taxon>Saccharomycetes</taxon>
        <taxon>Saccharomycetales</taxon>
        <taxon>Saccharomycetaceae</taxon>
        <taxon>Lachancea</taxon>
    </lineage>
</organism>
<dbReference type="OMA" id="YELENEW"/>
<sequence>MSYNQYAEFIRDETERMSNSRVQLPSDAGLHREVSNTIAKALQHALDLHRKEVFNTRNQDDVLAQVLSKEQALLRDELQRVMALVGDLPREQIGSDLVDLQSGGDSGFISLERLLDDVEKLPRVSLIDEEDSEGEPLLREYNALRHALGEKAMAIREAQRYLPKLKRQARSWQQLQGAVKDVHGAENVDVYFQEYESNVATQAHEACRLAETALKAKGALPREQLESLRRIVTMLRALPRNRKGKVD</sequence>
<gene>
    <name evidence="1" type="ordered locus">KLTH0F15356g</name>
</gene>
<dbReference type="FunCoup" id="C5DJC6">
    <property type="interactions" value="68"/>
</dbReference>
<dbReference type="Pfam" id="PF13093">
    <property type="entry name" value="FTA4"/>
    <property type="match status" value="1"/>
</dbReference>
<dbReference type="GeneID" id="8293083"/>
<dbReference type="STRING" id="559295.C5DJC6"/>
<accession>C5DJC6</accession>
<reference evidence="1 2" key="1">
    <citation type="journal article" date="2009" name="Genome Res.">
        <title>Comparative genomics of protoploid Saccharomycetaceae.</title>
        <authorList>
            <consortium name="The Genolevures Consortium"/>
            <person name="Souciet J.-L."/>
            <person name="Dujon B."/>
            <person name="Gaillardin C."/>
            <person name="Johnston M."/>
            <person name="Baret P.V."/>
            <person name="Cliften P."/>
            <person name="Sherman D.J."/>
            <person name="Weissenbach J."/>
            <person name="Westhof E."/>
            <person name="Wincker P."/>
            <person name="Jubin C."/>
            <person name="Poulain J."/>
            <person name="Barbe V."/>
            <person name="Segurens B."/>
            <person name="Artiguenave F."/>
            <person name="Anthouard V."/>
            <person name="Vacherie B."/>
            <person name="Val M.-E."/>
            <person name="Fulton R.S."/>
            <person name="Minx P."/>
            <person name="Wilson R."/>
            <person name="Durrens P."/>
            <person name="Jean G."/>
            <person name="Marck C."/>
            <person name="Martin T."/>
            <person name="Nikolski M."/>
            <person name="Rolland T."/>
            <person name="Seret M.-L."/>
            <person name="Casaregola S."/>
            <person name="Despons L."/>
            <person name="Fairhead C."/>
            <person name="Fischer G."/>
            <person name="Lafontaine I."/>
            <person name="Leh V."/>
            <person name="Lemaire M."/>
            <person name="de Montigny J."/>
            <person name="Neuveglise C."/>
            <person name="Thierry A."/>
            <person name="Blanc-Lenfle I."/>
            <person name="Bleykasten C."/>
            <person name="Diffels J."/>
            <person name="Fritsch E."/>
            <person name="Frangeul L."/>
            <person name="Goeffon A."/>
            <person name="Jauniaux N."/>
            <person name="Kachouri-Lafond R."/>
            <person name="Payen C."/>
            <person name="Potier S."/>
            <person name="Pribylova L."/>
            <person name="Ozanne C."/>
            <person name="Richard G.-F."/>
            <person name="Sacerdot C."/>
            <person name="Straub M.-L."/>
            <person name="Talla E."/>
        </authorList>
    </citation>
    <scope>NUCLEOTIDE SEQUENCE [LARGE SCALE GENOMIC DNA]</scope>
    <source>
        <strain evidence="2">ATCC 56472 / CBS 6340 / NRRL Y-8284</strain>
    </source>
</reference>
<dbReference type="RefSeq" id="XP_002554852.1">
    <property type="nucleotide sequence ID" value="XM_002554806.1"/>
</dbReference>